<evidence type="ECO:0000256" key="4">
    <source>
        <dbReference type="ARBA" id="ARBA00022989"/>
    </source>
</evidence>
<reference evidence="9" key="1">
    <citation type="submission" date="2016-05" db="EMBL/GenBank/DDBJ databases">
        <authorList>
            <person name="Baek K."/>
            <person name="Yang S.-J."/>
        </authorList>
    </citation>
    <scope>NUCLEOTIDE SEQUENCE [LARGE SCALE GENOMIC DNA]</scope>
    <source>
        <strain evidence="9">ST58-10</strain>
    </source>
</reference>
<evidence type="ECO:0000313" key="9">
    <source>
        <dbReference type="Proteomes" id="UP000078070"/>
    </source>
</evidence>
<evidence type="ECO:0000256" key="2">
    <source>
        <dbReference type="ARBA" id="ARBA00022475"/>
    </source>
</evidence>
<dbReference type="EMBL" id="CP015839">
    <property type="protein sequence ID" value="ANG64311.1"/>
    <property type="molecule type" value="Genomic_DNA"/>
</dbReference>
<evidence type="ECO:0000259" key="7">
    <source>
        <dbReference type="PROSITE" id="PS50156"/>
    </source>
</evidence>
<gene>
    <name evidence="8" type="ORF">A8C75_18745</name>
</gene>
<dbReference type="Gene3D" id="1.20.1640.10">
    <property type="entry name" value="Multidrug efflux transporter AcrB transmembrane domain"/>
    <property type="match status" value="2"/>
</dbReference>
<evidence type="ECO:0000256" key="6">
    <source>
        <dbReference type="SAM" id="Phobius"/>
    </source>
</evidence>
<dbReference type="PANTHER" id="PTHR33406">
    <property type="entry name" value="MEMBRANE PROTEIN MJ1562-RELATED"/>
    <property type="match status" value="1"/>
</dbReference>
<dbReference type="KEGG" id="mars:A8C75_18745"/>
<dbReference type="InterPro" id="IPR050545">
    <property type="entry name" value="Mycobact_MmpL"/>
</dbReference>
<evidence type="ECO:0000256" key="5">
    <source>
        <dbReference type="ARBA" id="ARBA00023136"/>
    </source>
</evidence>
<feature type="transmembrane region" description="Helical" evidence="6">
    <location>
        <begin position="336"/>
        <end position="359"/>
    </location>
</feature>
<dbReference type="RefSeq" id="WP_067385811.1">
    <property type="nucleotide sequence ID" value="NZ_CP015839.1"/>
</dbReference>
<dbReference type="InterPro" id="IPR000731">
    <property type="entry name" value="SSD"/>
</dbReference>
<feature type="transmembrane region" description="Helical" evidence="6">
    <location>
        <begin position="265"/>
        <end position="286"/>
    </location>
</feature>
<dbReference type="STRING" id="1821621.A8C75_18745"/>
<comment type="subcellular location">
    <subcellularLocation>
        <location evidence="1">Cell membrane</location>
        <topology evidence="1">Multi-pass membrane protein</topology>
    </subcellularLocation>
</comment>
<sequence>MKTLTLSMLGLVKSSEHLIERVLFHRRRTLLALFVLVTLVLGWQASQIRPDASFVKMIPTEHPYVENYLTYRDDLAGLGNSLRVVVAATEGDIFTPEFQDSLRKVTDELFFLPGVDRSALASIWTPNVRWTEVTEEGFVGGPVIPDDYDGSAAALEKLRTNILRSGQLGRLVANDFGSAIVQVPLFDRDPETGAGLDYQQLSHLLESLVRQPYESDQINIHITGFAKVVGDLIDGARDVALFFAVAFGVTLVLLYLYSGSVSGTLIPLACSLVAVIWQLGLLRLLGFGLDPYSMLVPFLVFAIAVSHGVQIVNTVAQEEAEGAGSLLASRRAFRALYIPGLTALLSDGLGFVTLMVIQIQVIQDLAIAASIGVAVIILTNLLLLPLLMSWAGVGKRAIARAKRSQAAVSSRWAILTVFARPRGAIVALLVAAGLALAGLQASSELKIGDLDSGAPELRKDSRYNLDNAFVTGHYSTSSDVFVVMVTTEAEQCASFRTLELVDRFQQYLTNVPGVQSSLSLADVSERVTAGLNEGSLKWRSVSRNQFVINASLAYVPGGLMNGDCSLLPLIMFLDDHKAATLSRVTDSVKAFAAQHDSEQIQFRLAAGNSGIEAATNEVISTAQYKMLLWVYGVVSLLCLLTFRSLRTVICIILPLALTSLLCQALMAKIGIGVKVATLPVIALGVGIGVDYGIYIYTKLNSFLLQGQSLPDAYLATLRTTGKSVAFTGLTLAIGVVLWVLSPIKFQADMGILLTFMFLWNMLGALILLPALTCVLYRHTGSKVEQKETSDLLS</sequence>
<dbReference type="PROSITE" id="PS50156">
    <property type="entry name" value="SSD"/>
    <property type="match status" value="1"/>
</dbReference>
<feature type="transmembrane region" description="Helical" evidence="6">
    <location>
        <begin position="365"/>
        <end position="391"/>
    </location>
</feature>
<evidence type="ECO:0000256" key="3">
    <source>
        <dbReference type="ARBA" id="ARBA00022692"/>
    </source>
</evidence>
<dbReference type="AlphaFoldDB" id="A0A1A9F373"/>
<dbReference type="SUPFAM" id="SSF82866">
    <property type="entry name" value="Multidrug efflux transporter AcrB transmembrane domain"/>
    <property type="match status" value="2"/>
</dbReference>
<protein>
    <submittedName>
        <fullName evidence="8">RND transporter</fullName>
    </submittedName>
</protein>
<feature type="transmembrane region" description="Helical" evidence="6">
    <location>
        <begin position="292"/>
        <end position="315"/>
    </location>
</feature>
<keyword evidence="5 6" id="KW-0472">Membrane</keyword>
<keyword evidence="2" id="KW-1003">Cell membrane</keyword>
<accession>A0A1A9F373</accession>
<keyword evidence="3 6" id="KW-0812">Transmembrane</keyword>
<keyword evidence="4 6" id="KW-1133">Transmembrane helix</keyword>
<evidence type="ECO:0000313" key="8">
    <source>
        <dbReference type="EMBL" id="ANG64311.1"/>
    </source>
</evidence>
<feature type="domain" description="SSD" evidence="7">
    <location>
        <begin position="272"/>
        <end position="390"/>
    </location>
</feature>
<feature type="transmembrane region" description="Helical" evidence="6">
    <location>
        <begin position="677"/>
        <end position="696"/>
    </location>
</feature>
<organism evidence="8 9">
    <name type="scientific">Marinobacterium aestuarii</name>
    <dbReference type="NCBI Taxonomy" id="1821621"/>
    <lineage>
        <taxon>Bacteria</taxon>
        <taxon>Pseudomonadati</taxon>
        <taxon>Pseudomonadota</taxon>
        <taxon>Gammaproteobacteria</taxon>
        <taxon>Oceanospirillales</taxon>
        <taxon>Oceanospirillaceae</taxon>
        <taxon>Marinobacterium</taxon>
    </lineage>
</organism>
<reference evidence="8 9" key="2">
    <citation type="journal article" date="2018" name="Int. J. Syst. Evol. Microbiol.">
        <title>Marinobacterium aestuarii sp. nov., a benzene-degrading marine bacterium isolated from estuary sediment.</title>
        <authorList>
            <person name="Bae S.S."/>
            <person name="Jung J."/>
            <person name="Chung D."/>
            <person name="Baek K."/>
        </authorList>
    </citation>
    <scope>NUCLEOTIDE SEQUENCE [LARGE SCALE GENOMIC DNA]</scope>
    <source>
        <strain evidence="8 9">ST58-10</strain>
    </source>
</reference>
<dbReference type="Proteomes" id="UP000078070">
    <property type="component" value="Chromosome"/>
</dbReference>
<keyword evidence="9" id="KW-1185">Reference proteome</keyword>
<evidence type="ECO:0000256" key="1">
    <source>
        <dbReference type="ARBA" id="ARBA00004651"/>
    </source>
</evidence>
<dbReference type="InterPro" id="IPR004869">
    <property type="entry name" value="MMPL_dom"/>
</dbReference>
<feature type="transmembrane region" description="Helical" evidence="6">
    <location>
        <begin position="724"/>
        <end position="743"/>
    </location>
</feature>
<proteinExistence type="predicted"/>
<dbReference type="PANTHER" id="PTHR33406:SF10">
    <property type="entry name" value="SSD DOMAIN-CONTAINING PROTEIN"/>
    <property type="match status" value="1"/>
</dbReference>
<name>A0A1A9F373_9GAMM</name>
<dbReference type="GO" id="GO:0005886">
    <property type="term" value="C:plasma membrane"/>
    <property type="evidence" value="ECO:0007669"/>
    <property type="project" value="UniProtKB-SubCell"/>
</dbReference>
<feature type="transmembrane region" description="Helical" evidence="6">
    <location>
        <begin position="749"/>
        <end position="776"/>
    </location>
</feature>
<dbReference type="Pfam" id="PF03176">
    <property type="entry name" value="MMPL"/>
    <property type="match status" value="2"/>
</dbReference>
<dbReference type="OrthoDB" id="5963930at2"/>
<feature type="transmembrane region" description="Helical" evidence="6">
    <location>
        <begin position="239"/>
        <end position="258"/>
    </location>
</feature>
<feature type="transmembrane region" description="Helical" evidence="6">
    <location>
        <begin position="626"/>
        <end position="642"/>
    </location>
</feature>